<feature type="compositionally biased region" description="Basic and acidic residues" evidence="1">
    <location>
        <begin position="446"/>
        <end position="457"/>
    </location>
</feature>
<accession>B0WRN1</accession>
<dbReference type="EnsemblMetazoa" id="CPIJ009667-RA">
    <property type="protein sequence ID" value="CPIJ009667-PA"/>
    <property type="gene ID" value="CPIJ009667"/>
</dbReference>
<evidence type="ECO:0000313" key="3">
    <source>
        <dbReference type="EMBL" id="EDS33431.1"/>
    </source>
</evidence>
<dbReference type="HOGENOM" id="CLU_303529_0_0_1"/>
<feature type="region of interest" description="Disordered" evidence="1">
    <location>
        <begin position="354"/>
        <end position="382"/>
    </location>
</feature>
<dbReference type="OrthoDB" id="6364622at2759"/>
<feature type="compositionally biased region" description="Low complexity" evidence="1">
    <location>
        <begin position="362"/>
        <end position="372"/>
    </location>
</feature>
<sequence>MAASFLSDPVARFTPLAMIPAKSPPTEEYPHASRARFTSDELAMMDNLIVATVRYELVHLGANSVVTTSSTNEVPSQPLEEESASTAPADGTEGRKRRRLGRKRKRRPLHDDYWQGNPRDEESELHYHDPQQQQQQEFPERKRPYQRWEGSGGGFRPRPDRWSNPYSDAIDPSDSPPQRRPYESTVNTRGRENFQPILDGNRQRRLPPKQPAVEESTASTPGTGYKAYRKPYSLAKRTEEEGGGSSGETTGKGTAADLKALLKQSGGLSLSEILQQRNISLQDLIKGKQMALAALTQSPLDLTTITEPENEVTSVIPTLSSVRFRVYDDSTKRPDFQEVKTIKRIPVYSPSAAPMIGTEYPTTASTTTTSTTELPPSAQDETNSVEDIITLENLGNRNDNVAIFPTVEIKQLALNPVLPTVKEERLRPIKGVASRIRPDLSNSNIRTEETIKRRPELPSRAYATAEQWHSSTPATPTTTTSTREKWTPSPGLNEKREQFLQKLNQSKMRGRPSTTASTEGTNAEENTESLALSDTEPPIQASSERSLMRVPTPRVRIAIKPKQRQTPSPPPSPPSATATTADAEIHEENVTKLLETEPELNIIEKFTSFADVKSVSGEPLYEVHESANEEEDDLIERINQNTQRSFTDSLEEYIRDVTESNPSLFNDLTPIGLSEDRRDILELMEDRRIGARLAKVLSQRNMSLEELLEHRKRGSSQLHLSEMITNKGKPMEDKMDIVTAFEHFPRFNIGNLRSIKPDDIKLDSQGFSYFTSIINIRPTDETHKEGRSMQDKQHKVLDWKLSHGTHQKLDHFLGNGGSKGGLITPSRMSADAEFDSGNDQSSSDLLDLELTGHGFNHRHTVTIESTTMPLGVKSAILASSCIVGVSLAIFAVIFIVCRWRQRRRNKLNYTENFNMAKGRLPMHHQEGGMKTPLNDQHQQMVYTTGQHQLQRERKDSKVNTMDPNSAEVHDYLWDTMRKPFQ</sequence>
<keyword evidence="2" id="KW-0812">Transmembrane</keyword>
<dbReference type="KEGG" id="cqu:CpipJ_CPIJ009667"/>
<feature type="region of interest" description="Disordered" evidence="1">
    <location>
        <begin position="68"/>
        <end position="227"/>
    </location>
</feature>
<evidence type="ECO:0000256" key="1">
    <source>
        <dbReference type="SAM" id="MobiDB-lite"/>
    </source>
</evidence>
<organism>
    <name type="scientific">Culex quinquefasciatus</name>
    <name type="common">Southern house mosquito</name>
    <name type="synonym">Culex pungens</name>
    <dbReference type="NCBI Taxonomy" id="7176"/>
    <lineage>
        <taxon>Eukaryota</taxon>
        <taxon>Metazoa</taxon>
        <taxon>Ecdysozoa</taxon>
        <taxon>Arthropoda</taxon>
        <taxon>Hexapoda</taxon>
        <taxon>Insecta</taxon>
        <taxon>Pterygota</taxon>
        <taxon>Neoptera</taxon>
        <taxon>Endopterygota</taxon>
        <taxon>Diptera</taxon>
        <taxon>Nematocera</taxon>
        <taxon>Culicoidea</taxon>
        <taxon>Culicidae</taxon>
        <taxon>Culicinae</taxon>
        <taxon>Culicini</taxon>
        <taxon>Culex</taxon>
        <taxon>Culex</taxon>
    </lineage>
</organism>
<reference evidence="3" key="1">
    <citation type="submission" date="2007-03" db="EMBL/GenBank/DDBJ databases">
        <title>Annotation of Culex pipiens quinquefasciatus.</title>
        <authorList>
            <consortium name="The Broad Institute Genome Sequencing Platform"/>
            <person name="Atkinson P.W."/>
            <person name="Hemingway J."/>
            <person name="Christensen B.M."/>
            <person name="Higgs S."/>
            <person name="Kodira C."/>
            <person name="Hannick L."/>
            <person name="Megy K."/>
            <person name="O'Leary S."/>
            <person name="Pearson M."/>
            <person name="Haas B.J."/>
            <person name="Mauceli E."/>
            <person name="Wortman J.R."/>
            <person name="Lee N.H."/>
            <person name="Guigo R."/>
            <person name="Stanke M."/>
            <person name="Alvarado L."/>
            <person name="Amedeo P."/>
            <person name="Antoine C.H."/>
            <person name="Arensburger P."/>
            <person name="Bidwell S.L."/>
            <person name="Crawford M."/>
            <person name="Camaro F."/>
            <person name="Devon K."/>
            <person name="Engels R."/>
            <person name="Hammond M."/>
            <person name="Howarth C."/>
            <person name="Koehrsen M."/>
            <person name="Lawson D."/>
            <person name="Montgomery P."/>
            <person name="Nene V."/>
            <person name="Nusbaum C."/>
            <person name="Puiu D."/>
            <person name="Romero-Severson J."/>
            <person name="Severson D.W."/>
            <person name="Shumway M."/>
            <person name="Sisk P."/>
            <person name="Stolte C."/>
            <person name="Zeng Q."/>
            <person name="Eisenstadt E."/>
            <person name="Fraser-Liggett C."/>
            <person name="Strausberg R."/>
            <person name="Galagan J."/>
            <person name="Birren B."/>
            <person name="Collins F.H."/>
        </authorList>
    </citation>
    <scope>NUCLEOTIDE SEQUENCE [LARGE SCALE GENOMIC DNA]</scope>
    <source>
        <strain evidence="3">JHB</strain>
    </source>
</reference>
<gene>
    <name evidence="4" type="primary">6042225</name>
    <name evidence="3" type="ORF">CpipJ_CPIJ009667</name>
</gene>
<dbReference type="VEuPathDB" id="VectorBase:CQUJHB004741"/>
<keyword evidence="2" id="KW-0472">Membrane</keyword>
<feature type="region of interest" description="Disordered" evidence="1">
    <location>
        <begin position="444"/>
        <end position="581"/>
    </location>
</feature>
<feature type="transmembrane region" description="Helical" evidence="2">
    <location>
        <begin position="875"/>
        <end position="897"/>
    </location>
</feature>
<feature type="compositionally biased region" description="Polar residues" evidence="1">
    <location>
        <begin position="501"/>
        <end position="532"/>
    </location>
</feature>
<dbReference type="Proteomes" id="UP000002320">
    <property type="component" value="Unassembled WGS sequence"/>
</dbReference>
<reference evidence="4" key="2">
    <citation type="submission" date="2021-02" db="UniProtKB">
        <authorList>
            <consortium name="EnsemblMetazoa"/>
        </authorList>
    </citation>
    <scope>IDENTIFICATION</scope>
    <source>
        <strain evidence="4">JHB</strain>
    </source>
</reference>
<dbReference type="EMBL" id="DS232057">
    <property type="protein sequence ID" value="EDS33431.1"/>
    <property type="molecule type" value="Genomic_DNA"/>
</dbReference>
<dbReference type="OMA" id="IKGKQMA"/>
<dbReference type="FunCoup" id="B0WRN1">
    <property type="interactions" value="19"/>
</dbReference>
<proteinExistence type="predicted"/>
<feature type="compositionally biased region" description="Basic residues" evidence="1">
    <location>
        <begin position="95"/>
        <end position="108"/>
    </location>
</feature>
<dbReference type="InParanoid" id="B0WRN1"/>
<name>B0WRN1_CULQU</name>
<dbReference type="eggNOG" id="ENOG502SC4Q">
    <property type="taxonomic scope" value="Eukaryota"/>
</dbReference>
<feature type="compositionally biased region" description="Basic and acidic residues" evidence="1">
    <location>
        <begin position="109"/>
        <end position="129"/>
    </location>
</feature>
<keyword evidence="5" id="KW-1185">Reference proteome</keyword>
<dbReference type="VEuPathDB" id="VectorBase:CPIJ009667"/>
<dbReference type="STRING" id="7176.B0WRN1"/>
<feature type="compositionally biased region" description="Low complexity" evidence="1">
    <location>
        <begin position="470"/>
        <end position="481"/>
    </location>
</feature>
<keyword evidence="2" id="KW-1133">Transmembrane helix</keyword>
<evidence type="ECO:0000313" key="4">
    <source>
        <dbReference type="EnsemblMetazoa" id="CPIJ009667-PA"/>
    </source>
</evidence>
<evidence type="ECO:0000256" key="2">
    <source>
        <dbReference type="SAM" id="Phobius"/>
    </source>
</evidence>
<evidence type="ECO:0000313" key="5">
    <source>
        <dbReference type="Proteomes" id="UP000002320"/>
    </source>
</evidence>
<protein>
    <submittedName>
        <fullName evidence="3 4">Uncharacterized protein</fullName>
    </submittedName>
</protein>
<dbReference type="AlphaFoldDB" id="B0WRN1"/>